<dbReference type="GO" id="GO:0006631">
    <property type="term" value="P:fatty acid metabolic process"/>
    <property type="evidence" value="ECO:0007669"/>
    <property type="project" value="TreeGrafter"/>
</dbReference>
<dbReference type="InterPro" id="IPR045851">
    <property type="entry name" value="AMP-bd_C_sf"/>
</dbReference>
<dbReference type="InterPro" id="IPR042099">
    <property type="entry name" value="ANL_N_sf"/>
</dbReference>
<dbReference type="Pfam" id="PF00501">
    <property type="entry name" value="AMP-binding"/>
    <property type="match status" value="1"/>
</dbReference>
<comment type="caution">
    <text evidence="4">The sequence shown here is derived from an EMBL/GenBank/DDBJ whole genome shotgun (WGS) entry which is preliminary data.</text>
</comment>
<dbReference type="InterPro" id="IPR020845">
    <property type="entry name" value="AMP-binding_CS"/>
</dbReference>
<dbReference type="CDD" id="cd04433">
    <property type="entry name" value="AFD_class_I"/>
    <property type="match status" value="1"/>
</dbReference>
<organism evidence="4 5">
    <name type="scientific">Hibiscus syriacus</name>
    <name type="common">Rose of Sharon</name>
    <dbReference type="NCBI Taxonomy" id="106335"/>
    <lineage>
        <taxon>Eukaryota</taxon>
        <taxon>Viridiplantae</taxon>
        <taxon>Streptophyta</taxon>
        <taxon>Embryophyta</taxon>
        <taxon>Tracheophyta</taxon>
        <taxon>Spermatophyta</taxon>
        <taxon>Magnoliopsida</taxon>
        <taxon>eudicotyledons</taxon>
        <taxon>Gunneridae</taxon>
        <taxon>Pentapetalae</taxon>
        <taxon>rosids</taxon>
        <taxon>malvids</taxon>
        <taxon>Malvales</taxon>
        <taxon>Malvaceae</taxon>
        <taxon>Malvoideae</taxon>
        <taxon>Hibiscus</taxon>
    </lineage>
</organism>
<proteinExistence type="predicted"/>
<keyword evidence="4" id="KW-0436">Ligase</keyword>
<reference evidence="4" key="1">
    <citation type="submission" date="2019-09" db="EMBL/GenBank/DDBJ databases">
        <title>Draft genome information of white flower Hibiscus syriacus.</title>
        <authorList>
            <person name="Kim Y.-M."/>
        </authorList>
    </citation>
    <scope>NUCLEOTIDE SEQUENCE [LARGE SCALE GENOMIC DNA]</scope>
    <source>
        <strain evidence="4">YM2019G1</strain>
    </source>
</reference>
<dbReference type="AlphaFoldDB" id="A0A6A2WT71"/>
<feature type="region of interest" description="Disordered" evidence="1">
    <location>
        <begin position="548"/>
        <end position="571"/>
    </location>
</feature>
<dbReference type="InterPro" id="IPR025110">
    <property type="entry name" value="AMP-bd_C"/>
</dbReference>
<accession>A0A6A2WT71</accession>
<dbReference type="InterPro" id="IPR000873">
    <property type="entry name" value="AMP-dep_synth/lig_dom"/>
</dbReference>
<dbReference type="PANTHER" id="PTHR43201:SF32">
    <property type="entry name" value="2-SUCCINYLBENZOATE--COA LIGASE, CHLOROPLASTIC_PEROXISOMAL"/>
    <property type="match status" value="1"/>
</dbReference>
<evidence type="ECO:0000256" key="1">
    <source>
        <dbReference type="SAM" id="MobiDB-lite"/>
    </source>
</evidence>
<dbReference type="EMBL" id="VEPZ02001743">
    <property type="protein sequence ID" value="KAE8658725.1"/>
    <property type="molecule type" value="Genomic_DNA"/>
</dbReference>
<name>A0A6A2WT71_HIBSY</name>
<dbReference type="Proteomes" id="UP000436088">
    <property type="component" value="Unassembled WGS sequence"/>
</dbReference>
<feature type="domain" description="AMP-binding enzyme C-terminal" evidence="3">
    <location>
        <begin position="449"/>
        <end position="488"/>
    </location>
</feature>
<protein>
    <submittedName>
        <fullName evidence="4">2-succinylbenzoate--CoA ligase</fullName>
    </submittedName>
</protein>
<dbReference type="PROSITE" id="PS00455">
    <property type="entry name" value="AMP_BINDING"/>
    <property type="match status" value="1"/>
</dbReference>
<dbReference type="PANTHER" id="PTHR43201">
    <property type="entry name" value="ACYL-COA SYNTHETASE"/>
    <property type="match status" value="1"/>
</dbReference>
<evidence type="ECO:0000259" key="3">
    <source>
        <dbReference type="Pfam" id="PF13193"/>
    </source>
</evidence>
<dbReference type="GO" id="GO:0031956">
    <property type="term" value="F:medium-chain fatty acid-CoA ligase activity"/>
    <property type="evidence" value="ECO:0007669"/>
    <property type="project" value="TreeGrafter"/>
</dbReference>
<dbReference type="SUPFAM" id="SSF56801">
    <property type="entry name" value="Acetyl-CoA synthetase-like"/>
    <property type="match status" value="1"/>
</dbReference>
<dbReference type="Pfam" id="PF13193">
    <property type="entry name" value="AMP-binding_C"/>
    <property type="match status" value="1"/>
</dbReference>
<evidence type="ECO:0000313" key="5">
    <source>
        <dbReference type="Proteomes" id="UP000436088"/>
    </source>
</evidence>
<dbReference type="Gene3D" id="3.40.50.12780">
    <property type="entry name" value="N-terminal domain of ligase-like"/>
    <property type="match status" value="1"/>
</dbReference>
<sequence length="632" mass="69713">MGIFSEAHVCQCLSRLATQKRNSFVTISGGRQKTGQQFVESVLCLARGLLRLGLRNGDVVAISAFNSDWYLEWILAVAFIGGIVAPLNYRWSIEEARMAMVTIRPKMLVTDESCCHWHSAPHGESIPSLTWHVSLSSPSSDVINKCNILTVEMLVEQSVRFGSMNYSFAPEGAVVICFTSGTTGRPKGVVMSHTALIVQSLAKVAIVGYSEDDVYLHTTPLCHIGGLSSAMAMLMVGACHIFIPKFEATLALEAIEQHCVTSLITVPAIMADLISSTRLNRSWKGSDSVKKILNGGGGLSDNIIKDAIKLFPRAKLLSAYGMTEACSSLAFTTLFDSMLKATGTSLQMFAETNSSPVKIRGVCVGKPAPHVEIKIRKYGSSNVGKIFTRGPHVMLRYWDQIPEKASDSIEEAWLDTGDIGFVDDQGNLWLVGRTNGRIKSGGENIYPEEVEAVLIQHPGVLSSIVVGIPDPRLAETVVACIRLRENWQWSDDSSVQSNELFLSSTILRRYCREKNLTGFWNENEVNVEVWLVIFQLLKMGSKPHYDVTLSKRTRKPLNDPQPPKSNDKDRKSLKLLINGNETGGNTISLGRHFSEEEQHLQLVKKNQNYNNGAKLKGMVSRYAKVLSHLVKV</sequence>
<feature type="domain" description="AMP-dependent synthetase/ligase" evidence="2">
    <location>
        <begin position="17"/>
        <end position="398"/>
    </location>
</feature>
<keyword evidence="5" id="KW-1185">Reference proteome</keyword>
<gene>
    <name evidence="4" type="ORF">F3Y22_tig00116970pilonHSYRG00102</name>
</gene>
<dbReference type="Gene3D" id="3.30.300.30">
    <property type="match status" value="1"/>
</dbReference>
<evidence type="ECO:0000313" key="4">
    <source>
        <dbReference type="EMBL" id="KAE8658725.1"/>
    </source>
</evidence>
<evidence type="ECO:0000259" key="2">
    <source>
        <dbReference type="Pfam" id="PF00501"/>
    </source>
</evidence>